<sequence>MGLWQDFLINDDKVIHKWAHYFPVYERHFGPWQNRSLVFWEVGVYGGGSLQMWQRYFGPNAVIVGLDINKDCMAHEGPGINVRIGDQADPVFLQSVIDEFGVPDVVLDDASHHMKPTWDMFQFLYPKVPKNGVYMVEDMHTSYWPHWGGGLNVEESFINRSKKLIDELNADHAKGEIEPTEFTRTTGSISFYDSIVVFEKGNIWWKNGFRTGAGHGSHAAKQDLADQSAG</sequence>
<evidence type="ECO:0008006" key="3">
    <source>
        <dbReference type="Google" id="ProtNLM"/>
    </source>
</evidence>
<organism evidence="1 2">
    <name type="scientific">Sphingomonas caseinilyticus</name>
    <dbReference type="NCBI Taxonomy" id="2908205"/>
    <lineage>
        <taxon>Bacteria</taxon>
        <taxon>Pseudomonadati</taxon>
        <taxon>Pseudomonadota</taxon>
        <taxon>Alphaproteobacteria</taxon>
        <taxon>Sphingomonadales</taxon>
        <taxon>Sphingomonadaceae</taxon>
        <taxon>Sphingomonas</taxon>
    </lineage>
</organism>
<comment type="caution">
    <text evidence="1">The sequence shown here is derived from an EMBL/GenBank/DDBJ whole genome shotgun (WGS) entry which is preliminary data.</text>
</comment>
<gene>
    <name evidence="1" type="ORF">LZ496_00680</name>
</gene>
<dbReference type="EMBL" id="JAMGBA010000001">
    <property type="protein sequence ID" value="MCL6697306.1"/>
    <property type="molecule type" value="Genomic_DNA"/>
</dbReference>
<dbReference type="RefSeq" id="WP_249902682.1">
    <property type="nucleotide sequence ID" value="NZ_JAMGBA010000001.1"/>
</dbReference>
<dbReference type="SUPFAM" id="SSF53335">
    <property type="entry name" value="S-adenosyl-L-methionine-dependent methyltransferases"/>
    <property type="match status" value="1"/>
</dbReference>
<dbReference type="InterPro" id="IPR029063">
    <property type="entry name" value="SAM-dependent_MTases_sf"/>
</dbReference>
<name>A0ABT0RR33_9SPHN</name>
<evidence type="ECO:0000313" key="2">
    <source>
        <dbReference type="Proteomes" id="UP001203410"/>
    </source>
</evidence>
<evidence type="ECO:0000313" key="1">
    <source>
        <dbReference type="EMBL" id="MCL6697306.1"/>
    </source>
</evidence>
<proteinExistence type="predicted"/>
<dbReference type="Gene3D" id="3.40.50.150">
    <property type="entry name" value="Vaccinia Virus protein VP39"/>
    <property type="match status" value="1"/>
</dbReference>
<reference evidence="1 2" key="1">
    <citation type="submission" date="2022-05" db="EMBL/GenBank/DDBJ databases">
        <authorList>
            <person name="Jo J.-H."/>
            <person name="Im W.-T."/>
        </authorList>
    </citation>
    <scope>NUCLEOTIDE SEQUENCE [LARGE SCALE GENOMIC DNA]</scope>
    <source>
        <strain evidence="1 2">NSE70-1</strain>
    </source>
</reference>
<keyword evidence="2" id="KW-1185">Reference proteome</keyword>
<dbReference type="Proteomes" id="UP001203410">
    <property type="component" value="Unassembled WGS sequence"/>
</dbReference>
<accession>A0ABT0RR33</accession>
<protein>
    <recommendedName>
        <fullName evidence="3">Methyltransferase domain-containing protein</fullName>
    </recommendedName>
</protein>